<dbReference type="GO" id="GO:0042973">
    <property type="term" value="F:glucan endo-1,3-beta-D-glucosidase activity"/>
    <property type="evidence" value="ECO:0007669"/>
    <property type="project" value="UniProtKB-EC"/>
</dbReference>
<dbReference type="PROSITE" id="PS00587">
    <property type="entry name" value="GLYCOSYL_HYDROL_F17"/>
    <property type="match status" value="1"/>
</dbReference>
<feature type="signal peptide" evidence="6">
    <location>
        <begin position="1"/>
        <end position="23"/>
    </location>
</feature>
<keyword evidence="6" id="KW-0732">Signal</keyword>
<gene>
    <name evidence="7" type="ORF">CDL12_05585</name>
</gene>
<comment type="caution">
    <text evidence="7">The sequence shown here is derived from an EMBL/GenBank/DDBJ whole genome shotgun (WGS) entry which is preliminary data.</text>
</comment>
<dbReference type="AlphaFoldDB" id="A0A2G9HW18"/>
<dbReference type="Proteomes" id="UP000231279">
    <property type="component" value="Unassembled WGS sequence"/>
</dbReference>
<evidence type="ECO:0000256" key="5">
    <source>
        <dbReference type="RuleBase" id="RU004336"/>
    </source>
</evidence>
<dbReference type="InterPro" id="IPR000490">
    <property type="entry name" value="Glyco_hydro_17"/>
</dbReference>
<dbReference type="Pfam" id="PF00332">
    <property type="entry name" value="Glyco_hydro_17"/>
    <property type="match status" value="1"/>
</dbReference>
<dbReference type="GO" id="GO:0005975">
    <property type="term" value="P:carbohydrate metabolic process"/>
    <property type="evidence" value="ECO:0007669"/>
    <property type="project" value="InterPro"/>
</dbReference>
<evidence type="ECO:0000256" key="1">
    <source>
        <dbReference type="ARBA" id="ARBA00008773"/>
    </source>
</evidence>
<sequence length="333" mass="35779">MENFYALAFILSCLLNIYQGVLAIGINYGLQGDNLPLPSDAIATLQSRNVPKIRLFEPNEDVLTALKGTGISVIIGTRNEDLEPLAIDSSAASTWIQTNVIPYYTSVNIICIAAGNEVVPGDLAQYVPAAMQNLDSAMTAAKIAIPVSTAVSMQVLSVSSPPSQGVLSPDAAPIMNQITTFLASRRSPLLINVYPYYARAGDPANIPLDYALFEDTATGVPDGSLTYHNLFDAMVDAVYAALEKAGRGDVGVVVSETGWPTDGGIDASIENAKTYVNNLIEHVSSGEGTPRRPGKNVETYIFSLFKEDLKSEGIEQHWGLYYPNLTEVYHANL</sequence>
<keyword evidence="2 5" id="KW-0378">Hydrolase</keyword>
<dbReference type="EMBL" id="NKXS01000901">
    <property type="protein sequence ID" value="PIN21711.1"/>
    <property type="molecule type" value="Genomic_DNA"/>
</dbReference>
<dbReference type="InterPro" id="IPR017853">
    <property type="entry name" value="GH"/>
</dbReference>
<feature type="chain" id="PRO_5013863218" evidence="6">
    <location>
        <begin position="24"/>
        <end position="333"/>
    </location>
</feature>
<dbReference type="STRING" id="429701.A0A2G9HW18"/>
<evidence type="ECO:0000256" key="6">
    <source>
        <dbReference type="SAM" id="SignalP"/>
    </source>
</evidence>
<dbReference type="PANTHER" id="PTHR32227">
    <property type="entry name" value="GLUCAN ENDO-1,3-BETA-GLUCOSIDASE BG1-RELATED-RELATED"/>
    <property type="match status" value="1"/>
</dbReference>
<accession>A0A2G9HW18</accession>
<evidence type="ECO:0000256" key="3">
    <source>
        <dbReference type="ARBA" id="ARBA00023295"/>
    </source>
</evidence>
<name>A0A2G9HW18_9LAMI</name>
<keyword evidence="3 5" id="KW-0326">Glycosidase</keyword>
<protein>
    <submittedName>
        <fullName evidence="7">Glucan endo-1,3-beta-D-glucosidase</fullName>
        <ecNumber evidence="7">3.2.1.39</ecNumber>
    </submittedName>
</protein>
<dbReference type="SUPFAM" id="SSF51445">
    <property type="entry name" value="(Trans)glycosidases"/>
    <property type="match status" value="1"/>
</dbReference>
<dbReference type="InterPro" id="IPR044965">
    <property type="entry name" value="Glyco_hydro_17_plant"/>
</dbReference>
<evidence type="ECO:0000256" key="4">
    <source>
        <dbReference type="RuleBase" id="RU004335"/>
    </source>
</evidence>
<keyword evidence="8" id="KW-1185">Reference proteome</keyword>
<evidence type="ECO:0000313" key="7">
    <source>
        <dbReference type="EMBL" id="PIN21711.1"/>
    </source>
</evidence>
<dbReference type="FunFam" id="3.20.20.80:FF:000010">
    <property type="entry name" value="glucan endo-1,3-beta-glucosidase, basic"/>
    <property type="match status" value="1"/>
</dbReference>
<evidence type="ECO:0000256" key="2">
    <source>
        <dbReference type="ARBA" id="ARBA00022801"/>
    </source>
</evidence>
<comment type="similarity">
    <text evidence="1 4">Belongs to the glycosyl hydrolase 17 family.</text>
</comment>
<evidence type="ECO:0000313" key="8">
    <source>
        <dbReference type="Proteomes" id="UP000231279"/>
    </source>
</evidence>
<dbReference type="EC" id="3.2.1.39" evidence="7"/>
<reference evidence="8" key="1">
    <citation type="journal article" date="2018" name="Gigascience">
        <title>Genome assembly of the Pink Ipe (Handroanthus impetiginosus, Bignoniaceae), a highly valued, ecologically keystone Neotropical timber forest tree.</title>
        <authorList>
            <person name="Silva-Junior O.B."/>
            <person name="Grattapaglia D."/>
            <person name="Novaes E."/>
            <person name="Collevatti R.G."/>
        </authorList>
    </citation>
    <scope>NUCLEOTIDE SEQUENCE [LARGE SCALE GENOMIC DNA]</scope>
    <source>
        <strain evidence="8">cv. UFG-1</strain>
    </source>
</reference>
<dbReference type="Gene3D" id="3.20.20.80">
    <property type="entry name" value="Glycosidases"/>
    <property type="match status" value="1"/>
</dbReference>
<proteinExistence type="inferred from homology"/>
<organism evidence="7 8">
    <name type="scientific">Handroanthus impetiginosus</name>
    <dbReference type="NCBI Taxonomy" id="429701"/>
    <lineage>
        <taxon>Eukaryota</taxon>
        <taxon>Viridiplantae</taxon>
        <taxon>Streptophyta</taxon>
        <taxon>Embryophyta</taxon>
        <taxon>Tracheophyta</taxon>
        <taxon>Spermatophyta</taxon>
        <taxon>Magnoliopsida</taxon>
        <taxon>eudicotyledons</taxon>
        <taxon>Gunneridae</taxon>
        <taxon>Pentapetalae</taxon>
        <taxon>asterids</taxon>
        <taxon>lamiids</taxon>
        <taxon>Lamiales</taxon>
        <taxon>Bignoniaceae</taxon>
        <taxon>Crescentiina</taxon>
        <taxon>Tabebuia alliance</taxon>
        <taxon>Handroanthus</taxon>
    </lineage>
</organism>
<dbReference type="OrthoDB" id="941679at2759"/>